<dbReference type="FunFam" id="3.40.190.10:FF:000034">
    <property type="entry name" value="Chorismate mutase/prephenate dehydratase"/>
    <property type="match status" value="1"/>
</dbReference>
<dbReference type="InterPro" id="IPR018528">
    <property type="entry name" value="Preph_deHydtase_CS"/>
</dbReference>
<evidence type="ECO:0000256" key="16">
    <source>
        <dbReference type="ARBA" id="ARBA00031175"/>
    </source>
</evidence>
<evidence type="ECO:0000256" key="2">
    <source>
        <dbReference type="ARBA" id="ARBA00002364"/>
    </source>
</evidence>
<dbReference type="PROSITE" id="PS51168">
    <property type="entry name" value="CHORISMATE_MUT_2"/>
    <property type="match status" value="1"/>
</dbReference>
<evidence type="ECO:0000256" key="9">
    <source>
        <dbReference type="ARBA" id="ARBA00022490"/>
    </source>
</evidence>
<feature type="domain" description="Chorismate mutase" evidence="20">
    <location>
        <begin position="1"/>
        <end position="88"/>
    </location>
</feature>
<dbReference type="CDD" id="cd13631">
    <property type="entry name" value="PBP2_Ct-PDT_like"/>
    <property type="match status" value="1"/>
</dbReference>
<dbReference type="Pfam" id="PF00800">
    <property type="entry name" value="PDT"/>
    <property type="match status" value="1"/>
</dbReference>
<comment type="pathway">
    <text evidence="5">Metabolic intermediate biosynthesis; prephenate biosynthesis; prephenate from chorismate: step 1/1.</text>
</comment>
<keyword evidence="9" id="KW-0963">Cytoplasm</keyword>
<evidence type="ECO:0000256" key="19">
    <source>
        <dbReference type="PIRSR" id="PIRSR001500-2"/>
    </source>
</evidence>
<dbReference type="PROSITE" id="PS51171">
    <property type="entry name" value="PREPHENATE_DEHYDR_3"/>
    <property type="match status" value="1"/>
</dbReference>
<keyword evidence="11" id="KW-0057">Aromatic amino acid biosynthesis</keyword>
<evidence type="ECO:0000256" key="3">
    <source>
        <dbReference type="ARBA" id="ARBA00004496"/>
    </source>
</evidence>
<evidence type="ECO:0000256" key="10">
    <source>
        <dbReference type="ARBA" id="ARBA00022605"/>
    </source>
</evidence>
<name>A0A174G0B8_9FIRM</name>
<reference evidence="23 24" key="1">
    <citation type="submission" date="2015-09" db="EMBL/GenBank/DDBJ databases">
        <authorList>
            <consortium name="Pathogen Informatics"/>
        </authorList>
    </citation>
    <scope>NUCLEOTIDE SEQUENCE [LARGE SCALE GENOMIC DNA]</scope>
    <source>
        <strain evidence="23 24">2789STDY5834861</strain>
    </source>
</reference>
<evidence type="ECO:0000313" key="23">
    <source>
        <dbReference type="EMBL" id="CUO54289.1"/>
    </source>
</evidence>
<dbReference type="CDD" id="cd04905">
    <property type="entry name" value="ACT_CM-PDT"/>
    <property type="match status" value="1"/>
</dbReference>
<evidence type="ECO:0000256" key="4">
    <source>
        <dbReference type="ARBA" id="ARBA00004741"/>
    </source>
</evidence>
<dbReference type="Proteomes" id="UP000095645">
    <property type="component" value="Unassembled WGS sequence"/>
</dbReference>
<dbReference type="InterPro" id="IPR036979">
    <property type="entry name" value="CM_dom_sf"/>
</dbReference>
<comment type="catalytic activity">
    <reaction evidence="18">
        <text>prephenate + H(+) = 3-phenylpyruvate + CO2 + H2O</text>
        <dbReference type="Rhea" id="RHEA:21648"/>
        <dbReference type="ChEBI" id="CHEBI:15377"/>
        <dbReference type="ChEBI" id="CHEBI:15378"/>
        <dbReference type="ChEBI" id="CHEBI:16526"/>
        <dbReference type="ChEBI" id="CHEBI:18005"/>
        <dbReference type="ChEBI" id="CHEBI:29934"/>
        <dbReference type="EC" id="4.2.1.51"/>
    </reaction>
</comment>
<feature type="domain" description="Prephenate dehydratase" evidence="21">
    <location>
        <begin position="111"/>
        <end position="288"/>
    </location>
</feature>
<dbReference type="NCBIfam" id="NF008865">
    <property type="entry name" value="PRK11898.1"/>
    <property type="match status" value="1"/>
</dbReference>
<sequence length="376" mass="43188">MIDLQECRNEIDKIDSDIIRLFEQRMKVCEDVAEYKIRTGKKVLDPERERQKLEVLRGKAHGEFNQLGAQELFQQIMAISRKRQYQLLTEHGIEDDEKLEMVDALPLKDVRVVFQGVEGAYSYAAMREYFQDDIESFHVKTWRDAMEAVVEGRADYAVLPIENTTAGIVADIYDLLTEYELSIVGEQIIRPEHVLLGLPDAELEDIRQVCSHPQALSQCGKYLETHPDWKKKEMENTAGSAKKIKEDNDKTQAAIASRQAGELYGLKILAENICYNGQNATRFVIVSKKPIYVKDAHKISIFFELPHESGTLYNMLSHIIYNGLNMTKIESRPITGKNWQYRFFVDFEGNLKDSAVKNALRGIEAEADRMRILGNY</sequence>
<keyword evidence="12" id="KW-0584">Phenylalanine biosynthesis</keyword>
<evidence type="ECO:0000256" key="13">
    <source>
        <dbReference type="ARBA" id="ARBA00023235"/>
    </source>
</evidence>
<dbReference type="InterPro" id="IPR002701">
    <property type="entry name" value="CM_II_prokaryot"/>
</dbReference>
<dbReference type="GO" id="GO:0004664">
    <property type="term" value="F:prephenate dehydratase activity"/>
    <property type="evidence" value="ECO:0007669"/>
    <property type="project" value="UniProtKB-EC"/>
</dbReference>
<dbReference type="GO" id="GO:0004106">
    <property type="term" value="F:chorismate mutase activity"/>
    <property type="evidence" value="ECO:0007669"/>
    <property type="project" value="UniProtKB-EC"/>
</dbReference>
<evidence type="ECO:0000256" key="17">
    <source>
        <dbReference type="ARBA" id="ARBA00031520"/>
    </source>
</evidence>
<dbReference type="Gene3D" id="1.20.59.10">
    <property type="entry name" value="Chorismate mutase"/>
    <property type="match status" value="1"/>
</dbReference>
<evidence type="ECO:0000313" key="24">
    <source>
        <dbReference type="Proteomes" id="UP000095645"/>
    </source>
</evidence>
<evidence type="ECO:0000256" key="6">
    <source>
        <dbReference type="ARBA" id="ARBA00013147"/>
    </source>
</evidence>
<gene>
    <name evidence="23" type="primary">pheA</name>
    <name evidence="23" type="ORF">ERS852476_03183</name>
</gene>
<proteinExistence type="predicted"/>
<dbReference type="UniPathway" id="UPA00121">
    <property type="reaction ID" value="UER00345"/>
</dbReference>
<organism evidence="23 24">
    <name type="scientific">Blautia obeum</name>
    <dbReference type="NCBI Taxonomy" id="40520"/>
    <lineage>
        <taxon>Bacteria</taxon>
        <taxon>Bacillati</taxon>
        <taxon>Bacillota</taxon>
        <taxon>Clostridia</taxon>
        <taxon>Lachnospirales</taxon>
        <taxon>Lachnospiraceae</taxon>
        <taxon>Blautia</taxon>
    </lineage>
</organism>
<dbReference type="SMART" id="SM00830">
    <property type="entry name" value="CM_2"/>
    <property type="match status" value="1"/>
</dbReference>
<keyword evidence="14" id="KW-0456">Lyase</keyword>
<dbReference type="PIRSF" id="PIRSF001500">
    <property type="entry name" value="Chor_mut_pdt_Ppr"/>
    <property type="match status" value="1"/>
</dbReference>
<dbReference type="InterPro" id="IPR036263">
    <property type="entry name" value="Chorismate_II_sf"/>
</dbReference>
<comment type="pathway">
    <text evidence="4">Amino-acid biosynthesis; L-phenylalanine biosynthesis; phenylpyruvate from prephenate: step 1/1.</text>
</comment>
<evidence type="ECO:0000256" key="8">
    <source>
        <dbReference type="ARBA" id="ARBA00021872"/>
    </source>
</evidence>
<dbReference type="PANTHER" id="PTHR21022">
    <property type="entry name" value="PREPHENATE DEHYDRATASE P PROTEIN"/>
    <property type="match status" value="1"/>
</dbReference>
<evidence type="ECO:0000256" key="11">
    <source>
        <dbReference type="ARBA" id="ARBA00023141"/>
    </source>
</evidence>
<evidence type="ECO:0000256" key="18">
    <source>
        <dbReference type="ARBA" id="ARBA00047848"/>
    </source>
</evidence>
<evidence type="ECO:0000259" key="21">
    <source>
        <dbReference type="PROSITE" id="PS51171"/>
    </source>
</evidence>
<dbReference type="AlphaFoldDB" id="A0A174G0B8"/>
<dbReference type="PANTHER" id="PTHR21022:SF19">
    <property type="entry name" value="PREPHENATE DEHYDRATASE-RELATED"/>
    <property type="match status" value="1"/>
</dbReference>
<evidence type="ECO:0000259" key="20">
    <source>
        <dbReference type="PROSITE" id="PS51168"/>
    </source>
</evidence>
<evidence type="ECO:0000256" key="15">
    <source>
        <dbReference type="ARBA" id="ARBA00023268"/>
    </source>
</evidence>
<dbReference type="Gene3D" id="3.30.70.260">
    <property type="match status" value="1"/>
</dbReference>
<keyword evidence="10" id="KW-0028">Amino-acid biosynthesis</keyword>
<dbReference type="GO" id="GO:0009094">
    <property type="term" value="P:L-phenylalanine biosynthetic process"/>
    <property type="evidence" value="ECO:0007669"/>
    <property type="project" value="UniProtKB-UniPathway"/>
</dbReference>
<comment type="subcellular location">
    <subcellularLocation>
        <location evidence="3">Cytoplasm</location>
    </subcellularLocation>
</comment>
<evidence type="ECO:0000256" key="1">
    <source>
        <dbReference type="ARBA" id="ARBA00000824"/>
    </source>
</evidence>
<dbReference type="PROSITE" id="PS51671">
    <property type="entry name" value="ACT"/>
    <property type="match status" value="1"/>
</dbReference>
<dbReference type="SUPFAM" id="SSF53850">
    <property type="entry name" value="Periplasmic binding protein-like II"/>
    <property type="match status" value="1"/>
</dbReference>
<dbReference type="InterPro" id="IPR008242">
    <property type="entry name" value="Chor_mutase/pphenate_deHydtase"/>
</dbReference>
<dbReference type="InterPro" id="IPR002912">
    <property type="entry name" value="ACT_dom"/>
</dbReference>
<dbReference type="UniPathway" id="UPA00120">
    <property type="reaction ID" value="UER00203"/>
</dbReference>
<comment type="function">
    <text evidence="2">Catalyzes the Claisen rearrangement of chorismate to prephenate and the decarboxylation/dehydration of prephenate to phenylpyruvate.</text>
</comment>
<feature type="site" description="Essential for prephenate dehydratase activity" evidence="19">
    <location>
        <position position="281"/>
    </location>
</feature>
<accession>A0A174G0B8</accession>
<feature type="domain" description="ACT" evidence="22">
    <location>
        <begin position="300"/>
        <end position="376"/>
    </location>
</feature>
<evidence type="ECO:0000256" key="12">
    <source>
        <dbReference type="ARBA" id="ARBA00023222"/>
    </source>
</evidence>
<evidence type="ECO:0000256" key="5">
    <source>
        <dbReference type="ARBA" id="ARBA00004817"/>
    </source>
</evidence>
<keyword evidence="13" id="KW-0413">Isomerase</keyword>
<keyword evidence="15" id="KW-0511">Multifunctional enzyme</keyword>
<evidence type="ECO:0000256" key="14">
    <source>
        <dbReference type="ARBA" id="ARBA00023239"/>
    </source>
</evidence>
<dbReference type="SUPFAM" id="SSF48600">
    <property type="entry name" value="Chorismate mutase II"/>
    <property type="match status" value="1"/>
</dbReference>
<dbReference type="EMBL" id="CYZP01000037">
    <property type="protein sequence ID" value="CUO54289.1"/>
    <property type="molecule type" value="Genomic_DNA"/>
</dbReference>
<dbReference type="SUPFAM" id="SSF55021">
    <property type="entry name" value="ACT-like"/>
    <property type="match status" value="1"/>
</dbReference>
<dbReference type="Pfam" id="PF01817">
    <property type="entry name" value="CM_2"/>
    <property type="match status" value="1"/>
</dbReference>
<comment type="catalytic activity">
    <reaction evidence="1">
        <text>chorismate = prephenate</text>
        <dbReference type="Rhea" id="RHEA:13897"/>
        <dbReference type="ChEBI" id="CHEBI:29748"/>
        <dbReference type="ChEBI" id="CHEBI:29934"/>
        <dbReference type="EC" id="5.4.99.5"/>
    </reaction>
</comment>
<evidence type="ECO:0000259" key="22">
    <source>
        <dbReference type="PROSITE" id="PS51671"/>
    </source>
</evidence>
<dbReference type="GO" id="GO:0046417">
    <property type="term" value="P:chorismate metabolic process"/>
    <property type="evidence" value="ECO:0007669"/>
    <property type="project" value="InterPro"/>
</dbReference>
<dbReference type="RefSeq" id="WP_055058717.1">
    <property type="nucleotide sequence ID" value="NZ_CYZP01000037.1"/>
</dbReference>
<dbReference type="Gene3D" id="3.40.190.10">
    <property type="entry name" value="Periplasmic binding protein-like II"/>
    <property type="match status" value="2"/>
</dbReference>
<dbReference type="InterPro" id="IPR001086">
    <property type="entry name" value="Preph_deHydtase"/>
</dbReference>
<dbReference type="InterPro" id="IPR045865">
    <property type="entry name" value="ACT-like_dom_sf"/>
</dbReference>
<protein>
    <recommendedName>
        <fullName evidence="7">Bifunctional chorismate mutase/prephenate dehydratase</fullName>
        <ecNumber evidence="6">4.2.1.51</ecNumber>
    </recommendedName>
    <alternativeName>
        <fullName evidence="17">Chorismate mutase-prephenate dehydratase</fullName>
    </alternativeName>
    <alternativeName>
        <fullName evidence="8">Prephenate dehydratase</fullName>
    </alternativeName>
    <alternativeName>
        <fullName evidence="16">p-protein</fullName>
    </alternativeName>
</protein>
<dbReference type="EC" id="4.2.1.51" evidence="6"/>
<dbReference type="PROSITE" id="PS00858">
    <property type="entry name" value="PREPHENATE_DEHYDR_2"/>
    <property type="match status" value="1"/>
</dbReference>
<evidence type="ECO:0000256" key="7">
    <source>
        <dbReference type="ARBA" id="ARBA00014401"/>
    </source>
</evidence>
<dbReference type="GO" id="GO:0005737">
    <property type="term" value="C:cytoplasm"/>
    <property type="evidence" value="ECO:0007669"/>
    <property type="project" value="UniProtKB-SubCell"/>
</dbReference>